<protein>
    <submittedName>
        <fullName evidence="1">Uncharacterized protein</fullName>
    </submittedName>
</protein>
<evidence type="ECO:0000313" key="1">
    <source>
        <dbReference type="EnsemblMetazoa" id="Aqu2.1.10455_001"/>
    </source>
</evidence>
<proteinExistence type="predicted"/>
<dbReference type="AlphaFoldDB" id="A0A1X7T7T0"/>
<accession>A0A1X7T7T0</accession>
<organism evidence="1">
    <name type="scientific">Amphimedon queenslandica</name>
    <name type="common">Sponge</name>
    <dbReference type="NCBI Taxonomy" id="400682"/>
    <lineage>
        <taxon>Eukaryota</taxon>
        <taxon>Metazoa</taxon>
        <taxon>Porifera</taxon>
        <taxon>Demospongiae</taxon>
        <taxon>Heteroscleromorpha</taxon>
        <taxon>Haplosclerida</taxon>
        <taxon>Niphatidae</taxon>
        <taxon>Amphimedon</taxon>
    </lineage>
</organism>
<name>A0A1X7T7T0_AMPQE</name>
<dbReference type="EnsemblMetazoa" id="Aqu2.1.10455_001">
    <property type="protein sequence ID" value="Aqu2.1.10455_001"/>
    <property type="gene ID" value="Aqu2.1.10455"/>
</dbReference>
<dbReference type="InParanoid" id="A0A1X7T7T0"/>
<sequence>LFTCKNVGSRWCCFFKEKRRKKEVLVPNGLPFYSQRRQGPVLVRLDRVKGSLGTKRRHWNCCLIYSPI</sequence>
<reference evidence="1" key="1">
    <citation type="submission" date="2017-05" db="UniProtKB">
        <authorList>
            <consortium name="EnsemblMetazoa"/>
        </authorList>
    </citation>
    <scope>IDENTIFICATION</scope>
</reference>